<evidence type="ECO:0000256" key="1">
    <source>
        <dbReference type="SAM" id="MobiDB-lite"/>
    </source>
</evidence>
<feature type="compositionally biased region" description="Low complexity" evidence="1">
    <location>
        <begin position="118"/>
        <end position="128"/>
    </location>
</feature>
<feature type="region of interest" description="Disordered" evidence="1">
    <location>
        <begin position="19"/>
        <end position="41"/>
    </location>
</feature>
<sequence length="143" mass="15805">MQPPEFSSESKLLLLWRSRPSSVSQSPRTFEPKPATSPISPGTPSPLLLSFHFEVLEIVPGGVMCFPSIVSKNKVVMCKEDHFLFLLLSSPPLLYSWASSPKRFNLPRSQTRIGRVLSKSAQSSQKSSTPRASPPLSFLPPLK</sequence>
<reference evidence="2 3" key="1">
    <citation type="submission" date="2024-01" db="EMBL/GenBank/DDBJ databases">
        <title>The genomes of 5 underutilized Papilionoideae crops provide insights into root nodulation and disease resistanc.</title>
        <authorList>
            <person name="Jiang F."/>
        </authorList>
    </citation>
    <scope>NUCLEOTIDE SEQUENCE [LARGE SCALE GENOMIC DNA]</scope>
    <source>
        <strain evidence="2">LVBAO_FW01</strain>
        <tissue evidence="2">Leaves</tissue>
    </source>
</reference>
<keyword evidence="3" id="KW-1185">Reference proteome</keyword>
<accession>A0AAN9MWG9</accession>
<comment type="caution">
    <text evidence="2">The sequence shown here is derived from an EMBL/GenBank/DDBJ whole genome shotgun (WGS) entry which is preliminary data.</text>
</comment>
<dbReference type="Proteomes" id="UP001367508">
    <property type="component" value="Unassembled WGS sequence"/>
</dbReference>
<proteinExistence type="predicted"/>
<feature type="compositionally biased region" description="Low complexity" evidence="1">
    <location>
        <begin position="19"/>
        <end position="28"/>
    </location>
</feature>
<name>A0AAN9MWG9_CANGL</name>
<dbReference type="EMBL" id="JAYMYQ010000001">
    <property type="protein sequence ID" value="KAK7362305.1"/>
    <property type="molecule type" value="Genomic_DNA"/>
</dbReference>
<protein>
    <submittedName>
        <fullName evidence="2">Uncharacterized protein</fullName>
    </submittedName>
</protein>
<evidence type="ECO:0000313" key="2">
    <source>
        <dbReference type="EMBL" id="KAK7362305.1"/>
    </source>
</evidence>
<evidence type="ECO:0000313" key="3">
    <source>
        <dbReference type="Proteomes" id="UP001367508"/>
    </source>
</evidence>
<feature type="region of interest" description="Disordered" evidence="1">
    <location>
        <begin position="115"/>
        <end position="143"/>
    </location>
</feature>
<organism evidence="2 3">
    <name type="scientific">Canavalia gladiata</name>
    <name type="common">Sword bean</name>
    <name type="synonym">Dolichos gladiatus</name>
    <dbReference type="NCBI Taxonomy" id="3824"/>
    <lineage>
        <taxon>Eukaryota</taxon>
        <taxon>Viridiplantae</taxon>
        <taxon>Streptophyta</taxon>
        <taxon>Embryophyta</taxon>
        <taxon>Tracheophyta</taxon>
        <taxon>Spermatophyta</taxon>
        <taxon>Magnoliopsida</taxon>
        <taxon>eudicotyledons</taxon>
        <taxon>Gunneridae</taxon>
        <taxon>Pentapetalae</taxon>
        <taxon>rosids</taxon>
        <taxon>fabids</taxon>
        <taxon>Fabales</taxon>
        <taxon>Fabaceae</taxon>
        <taxon>Papilionoideae</taxon>
        <taxon>50 kb inversion clade</taxon>
        <taxon>NPAAA clade</taxon>
        <taxon>indigoferoid/millettioid clade</taxon>
        <taxon>Phaseoleae</taxon>
        <taxon>Canavalia</taxon>
    </lineage>
</organism>
<gene>
    <name evidence="2" type="ORF">VNO77_04415</name>
</gene>
<dbReference type="AlphaFoldDB" id="A0AAN9MWG9"/>